<reference evidence="1" key="1">
    <citation type="submission" date="2022-08" db="EMBL/GenBank/DDBJ databases">
        <authorList>
            <person name="Kallberg Y."/>
            <person name="Tangrot J."/>
            <person name="Rosling A."/>
        </authorList>
    </citation>
    <scope>NUCLEOTIDE SEQUENCE</scope>
    <source>
        <strain evidence="1">Wild A</strain>
    </source>
</reference>
<gene>
    <name evidence="1" type="ORF">FWILDA_LOCUS18737</name>
</gene>
<organism evidence="1 2">
    <name type="scientific">Funneliformis geosporum</name>
    <dbReference type="NCBI Taxonomy" id="1117311"/>
    <lineage>
        <taxon>Eukaryota</taxon>
        <taxon>Fungi</taxon>
        <taxon>Fungi incertae sedis</taxon>
        <taxon>Mucoromycota</taxon>
        <taxon>Glomeromycotina</taxon>
        <taxon>Glomeromycetes</taxon>
        <taxon>Glomerales</taxon>
        <taxon>Glomeraceae</taxon>
        <taxon>Funneliformis</taxon>
    </lineage>
</organism>
<comment type="caution">
    <text evidence="1">The sequence shown here is derived from an EMBL/GenBank/DDBJ whole genome shotgun (WGS) entry which is preliminary data.</text>
</comment>
<proteinExistence type="predicted"/>
<sequence>STIGKNGFHISQRVSEFNKTVCHYAEQTFAKLKKTAAYSAKFNEKAKNKCHE</sequence>
<accession>A0A9W4TBE4</accession>
<dbReference type="Proteomes" id="UP001153678">
    <property type="component" value="Unassembled WGS sequence"/>
</dbReference>
<dbReference type="AlphaFoldDB" id="A0A9W4TBE4"/>
<evidence type="ECO:0000313" key="2">
    <source>
        <dbReference type="Proteomes" id="UP001153678"/>
    </source>
</evidence>
<protein>
    <submittedName>
        <fullName evidence="1">17465_t:CDS:1</fullName>
    </submittedName>
</protein>
<feature type="non-terminal residue" evidence="1">
    <location>
        <position position="1"/>
    </location>
</feature>
<evidence type="ECO:0000313" key="1">
    <source>
        <dbReference type="EMBL" id="CAI2198767.1"/>
    </source>
</evidence>
<dbReference type="EMBL" id="CAMKVN010019516">
    <property type="protein sequence ID" value="CAI2198767.1"/>
    <property type="molecule type" value="Genomic_DNA"/>
</dbReference>
<keyword evidence="2" id="KW-1185">Reference proteome</keyword>
<name>A0A9W4TBE4_9GLOM</name>